<reference evidence="7" key="1">
    <citation type="submission" date="2016-04" db="EMBL/GenBank/DDBJ databases">
        <authorList>
            <person name="Evans L.H."/>
            <person name="Alamgir A."/>
            <person name="Owens N."/>
            <person name="Weber N.D."/>
            <person name="Virtaneva K."/>
            <person name="Barbian K."/>
            <person name="Babar A."/>
            <person name="Rosenke K."/>
        </authorList>
    </citation>
    <scope>NUCLEOTIDE SEQUENCE [LARGE SCALE GENOMIC DNA]</scope>
    <source>
        <strain evidence="7">CBS 101.48</strain>
    </source>
</reference>
<dbReference type="Gene3D" id="3.10.50.40">
    <property type="match status" value="1"/>
</dbReference>
<sequence length="203" mass="23059">MYSILLKPLLSTLAVLCVFSISVQAIDDGPPPTGNVLGRTLHQPIKCDKRVATNARIKLHYTARQWNSEEFYENTYDKGEPLSYKLGSDKLMKGLEQGIKDMCEHESRRLLIPADLAFGEIGLPGLVDRKFFKAESAYFGHYYRISDTAIIMDVELLEVNSPFRNPWFWAGLIALVGSYIMIQRQAKLEKQAKAAAFIERKEQ</sequence>
<keyword evidence="1 5" id="KW-0732">Signal</keyword>
<keyword evidence="4" id="KW-0413">Isomerase</keyword>
<dbReference type="EMBL" id="LT554985">
    <property type="protein sequence ID" value="SAM09090.1"/>
    <property type="molecule type" value="Genomic_DNA"/>
</dbReference>
<gene>
    <name evidence="7" type="primary">ABSGL_14764.1 scaffold 14966</name>
</gene>
<dbReference type="AlphaFoldDB" id="A0A168SX27"/>
<dbReference type="OrthoDB" id="1902587at2759"/>
<dbReference type="InterPro" id="IPR052273">
    <property type="entry name" value="PPIase_FKBP"/>
</dbReference>
<dbReference type="SUPFAM" id="SSF54534">
    <property type="entry name" value="FKBP-like"/>
    <property type="match status" value="1"/>
</dbReference>
<evidence type="ECO:0000256" key="3">
    <source>
        <dbReference type="ARBA" id="ARBA00023180"/>
    </source>
</evidence>
<proteinExistence type="predicted"/>
<dbReference type="OMA" id="MCEHESR"/>
<evidence type="ECO:0000256" key="1">
    <source>
        <dbReference type="ARBA" id="ARBA00022729"/>
    </source>
</evidence>
<evidence type="ECO:0000256" key="4">
    <source>
        <dbReference type="PROSITE-ProRule" id="PRU00277"/>
    </source>
</evidence>
<keyword evidence="3" id="KW-0325">Glycoprotein</keyword>
<dbReference type="Pfam" id="PF00254">
    <property type="entry name" value="FKBP_C"/>
    <property type="match status" value="1"/>
</dbReference>
<feature type="signal peptide" evidence="5">
    <location>
        <begin position="1"/>
        <end position="25"/>
    </location>
</feature>
<dbReference type="Proteomes" id="UP000078561">
    <property type="component" value="Unassembled WGS sequence"/>
</dbReference>
<keyword evidence="8" id="KW-1185">Reference proteome</keyword>
<dbReference type="InterPro" id="IPR001179">
    <property type="entry name" value="PPIase_FKBP_dom"/>
</dbReference>
<accession>A0A168SX27</accession>
<evidence type="ECO:0000313" key="8">
    <source>
        <dbReference type="Proteomes" id="UP000078561"/>
    </source>
</evidence>
<evidence type="ECO:0000256" key="2">
    <source>
        <dbReference type="ARBA" id="ARBA00022737"/>
    </source>
</evidence>
<evidence type="ECO:0000256" key="5">
    <source>
        <dbReference type="SAM" id="SignalP"/>
    </source>
</evidence>
<keyword evidence="4" id="KW-0697">Rotamase</keyword>
<organism evidence="7">
    <name type="scientific">Absidia glauca</name>
    <name type="common">Pin mould</name>
    <dbReference type="NCBI Taxonomy" id="4829"/>
    <lineage>
        <taxon>Eukaryota</taxon>
        <taxon>Fungi</taxon>
        <taxon>Fungi incertae sedis</taxon>
        <taxon>Mucoromycota</taxon>
        <taxon>Mucoromycotina</taxon>
        <taxon>Mucoromycetes</taxon>
        <taxon>Mucorales</taxon>
        <taxon>Cunninghamellaceae</taxon>
        <taxon>Absidia</taxon>
    </lineage>
</organism>
<dbReference type="PROSITE" id="PS50059">
    <property type="entry name" value="FKBP_PPIASE"/>
    <property type="match status" value="1"/>
</dbReference>
<dbReference type="EC" id="5.2.1.8" evidence="4"/>
<evidence type="ECO:0000313" key="7">
    <source>
        <dbReference type="EMBL" id="SAM09090.1"/>
    </source>
</evidence>
<dbReference type="InterPro" id="IPR046357">
    <property type="entry name" value="PPIase_dom_sf"/>
</dbReference>
<comment type="catalytic activity">
    <reaction evidence="4">
        <text>[protein]-peptidylproline (omega=180) = [protein]-peptidylproline (omega=0)</text>
        <dbReference type="Rhea" id="RHEA:16237"/>
        <dbReference type="Rhea" id="RHEA-COMP:10747"/>
        <dbReference type="Rhea" id="RHEA-COMP:10748"/>
        <dbReference type="ChEBI" id="CHEBI:83833"/>
        <dbReference type="ChEBI" id="CHEBI:83834"/>
        <dbReference type="EC" id="5.2.1.8"/>
    </reaction>
</comment>
<evidence type="ECO:0000259" key="6">
    <source>
        <dbReference type="PROSITE" id="PS50059"/>
    </source>
</evidence>
<name>A0A168SX27_ABSGL</name>
<dbReference type="GO" id="GO:0003755">
    <property type="term" value="F:peptidyl-prolyl cis-trans isomerase activity"/>
    <property type="evidence" value="ECO:0007669"/>
    <property type="project" value="UniProtKB-KW"/>
</dbReference>
<feature type="domain" description="PPIase FKBP-type" evidence="6">
    <location>
        <begin position="54"/>
        <end position="160"/>
    </location>
</feature>
<dbReference type="InParanoid" id="A0A168SX27"/>
<dbReference type="PANTHER" id="PTHR46222">
    <property type="entry name" value="PEPTIDYL-PROLYL CIS-TRANS ISOMERASE FKBP7/14"/>
    <property type="match status" value="1"/>
</dbReference>
<dbReference type="STRING" id="4829.A0A168SX27"/>
<keyword evidence="2" id="KW-0677">Repeat</keyword>
<feature type="chain" id="PRO_5007900360" description="peptidylprolyl isomerase" evidence="5">
    <location>
        <begin position="26"/>
        <end position="203"/>
    </location>
</feature>
<protein>
    <recommendedName>
        <fullName evidence="4">peptidylprolyl isomerase</fullName>
        <ecNumber evidence="4">5.2.1.8</ecNumber>
    </recommendedName>
</protein>
<dbReference type="PANTHER" id="PTHR46222:SF3">
    <property type="entry name" value="PEPTIDYLPROLYL ISOMERASE"/>
    <property type="match status" value="1"/>
</dbReference>